<sequence>MPLPSVPPSRGADSVVHIELFGKRQLAWFQTFLELPHGIHPTTPLAMCVRPPGPSAVAE</sequence>
<organism evidence="1 2">
    <name type="scientific">Geodia barretti</name>
    <name type="common">Barrett's horny sponge</name>
    <dbReference type="NCBI Taxonomy" id="519541"/>
    <lineage>
        <taxon>Eukaryota</taxon>
        <taxon>Metazoa</taxon>
        <taxon>Porifera</taxon>
        <taxon>Demospongiae</taxon>
        <taxon>Heteroscleromorpha</taxon>
        <taxon>Tetractinellida</taxon>
        <taxon>Astrophorina</taxon>
        <taxon>Geodiidae</taxon>
        <taxon>Geodia</taxon>
    </lineage>
</organism>
<name>A0AA35W6U9_GEOBA</name>
<evidence type="ECO:0000313" key="1">
    <source>
        <dbReference type="EMBL" id="CAI7998501.1"/>
    </source>
</evidence>
<comment type="caution">
    <text evidence="1">The sequence shown here is derived from an EMBL/GenBank/DDBJ whole genome shotgun (WGS) entry which is preliminary data.</text>
</comment>
<gene>
    <name evidence="1" type="ORF">GBAR_LOCUS2450</name>
</gene>
<proteinExistence type="predicted"/>
<dbReference type="EMBL" id="CASHTH010000351">
    <property type="protein sequence ID" value="CAI7998501.1"/>
    <property type="molecule type" value="Genomic_DNA"/>
</dbReference>
<dbReference type="AlphaFoldDB" id="A0AA35W6U9"/>
<keyword evidence="2" id="KW-1185">Reference proteome</keyword>
<accession>A0AA35W6U9</accession>
<evidence type="ECO:0000313" key="2">
    <source>
        <dbReference type="Proteomes" id="UP001174909"/>
    </source>
</evidence>
<protein>
    <submittedName>
        <fullName evidence="1">Uncharacterized protein</fullName>
    </submittedName>
</protein>
<dbReference type="Proteomes" id="UP001174909">
    <property type="component" value="Unassembled WGS sequence"/>
</dbReference>
<reference evidence="1" key="1">
    <citation type="submission" date="2023-03" db="EMBL/GenBank/DDBJ databases">
        <authorList>
            <person name="Steffen K."/>
            <person name="Cardenas P."/>
        </authorList>
    </citation>
    <scope>NUCLEOTIDE SEQUENCE</scope>
</reference>